<proteinExistence type="predicted"/>
<feature type="non-terminal residue" evidence="11">
    <location>
        <position position="549"/>
    </location>
</feature>
<dbReference type="PROSITE" id="PS00135">
    <property type="entry name" value="TRYPSIN_SER"/>
    <property type="match status" value="1"/>
</dbReference>
<dbReference type="SUPFAM" id="SSF50494">
    <property type="entry name" value="Trypsin-like serine proteases"/>
    <property type="match status" value="1"/>
</dbReference>
<keyword evidence="3 9" id="KW-0378">Hydrolase</keyword>
<dbReference type="SMART" id="SM00020">
    <property type="entry name" value="Tryp_SPc"/>
    <property type="match status" value="1"/>
</dbReference>
<dbReference type="Pfam" id="PF00089">
    <property type="entry name" value="Trypsin"/>
    <property type="match status" value="1"/>
</dbReference>
<dbReference type="CDD" id="cd00190">
    <property type="entry name" value="Tryp_SPc"/>
    <property type="match status" value="1"/>
</dbReference>
<dbReference type="PROSITE" id="PS00134">
    <property type="entry name" value="TRYPSIN_HIS"/>
    <property type="match status" value="1"/>
</dbReference>
<keyword evidence="1 9" id="KW-0645">Protease</keyword>
<dbReference type="InterPro" id="IPR001254">
    <property type="entry name" value="Trypsin_dom"/>
</dbReference>
<reference evidence="11 12" key="1">
    <citation type="submission" date="2019-09" db="EMBL/GenBank/DDBJ databases">
        <title>Bird 10,000 Genomes (B10K) Project - Family phase.</title>
        <authorList>
            <person name="Zhang G."/>
        </authorList>
    </citation>
    <scope>NUCLEOTIDE SEQUENCE [LARGE SCALE GENOMIC DNA]</scope>
    <source>
        <strain evidence="11">B10K-DU-006-09</strain>
        <tissue evidence="11">Muscle</tissue>
    </source>
</reference>
<keyword evidence="2" id="KW-0732">Signal</keyword>
<evidence type="ECO:0000256" key="7">
    <source>
        <dbReference type="ARBA" id="ARBA00060315"/>
    </source>
</evidence>
<dbReference type="Proteomes" id="UP000563060">
    <property type="component" value="Unassembled WGS sequence"/>
</dbReference>
<dbReference type="InterPro" id="IPR043504">
    <property type="entry name" value="Peptidase_S1_PA_chymotrypsin"/>
</dbReference>
<evidence type="ECO:0000313" key="11">
    <source>
        <dbReference type="EMBL" id="NXW01266.1"/>
    </source>
</evidence>
<evidence type="ECO:0000256" key="5">
    <source>
        <dbReference type="ARBA" id="ARBA00023157"/>
    </source>
</evidence>
<dbReference type="EMBL" id="VZZT01000198">
    <property type="protein sequence ID" value="NXW01266.1"/>
    <property type="molecule type" value="Genomic_DNA"/>
</dbReference>
<evidence type="ECO:0000256" key="6">
    <source>
        <dbReference type="ARBA" id="ARBA00023180"/>
    </source>
</evidence>
<name>A0A7L3YKP2_FREGA</name>
<dbReference type="PANTHER" id="PTHR24252">
    <property type="entry name" value="ACROSIN-RELATED"/>
    <property type="match status" value="1"/>
</dbReference>
<evidence type="ECO:0000256" key="9">
    <source>
        <dbReference type="RuleBase" id="RU363034"/>
    </source>
</evidence>
<feature type="domain" description="Peptidase S1" evidence="10">
    <location>
        <begin position="74"/>
        <end position="309"/>
    </location>
</feature>
<comment type="function">
    <text evidence="7">Serine protease required during eye development.</text>
</comment>
<dbReference type="FunFam" id="2.40.10.10:FF:000081">
    <property type="entry name" value="Serine protease 56"/>
    <property type="match status" value="1"/>
</dbReference>
<gene>
    <name evidence="11" type="primary">Prss56</name>
    <name evidence="11" type="ORF">FREGRA_R00120</name>
</gene>
<dbReference type="PRINTS" id="PR00722">
    <property type="entry name" value="CHYMOTRYPSIN"/>
</dbReference>
<keyword evidence="12" id="KW-1185">Reference proteome</keyword>
<keyword evidence="6" id="KW-0325">Glycoprotein</keyword>
<dbReference type="Gene3D" id="2.40.10.10">
    <property type="entry name" value="Trypsin-like serine proteases"/>
    <property type="match status" value="1"/>
</dbReference>
<dbReference type="GO" id="GO:0006508">
    <property type="term" value="P:proteolysis"/>
    <property type="evidence" value="ECO:0007669"/>
    <property type="project" value="UniProtKB-KW"/>
</dbReference>
<sequence length="549" mass="58575">ALSSRGTLVLEAALRSALLALERALAEQQRQRGACGLCAPCLFPPCANLTRDCPRDCGHRRGPQANVTAPRGRIMGGSMAPRGAWPWLVSVRLHGELMCGGVLVGRSWVLTAAHCFAGNRNELAWTVVVGDHELSKPDAGERAVPVRRILPHPKFNPKTFHGDLALLELAVPLVPSPTISPVCLPSGPVEPSPGTACYIAGWGSLYEAEGPAADVVMEARVPLLSQEACRGALGRDMLTNAMFCAGYLSGGIDSCQGDSGGPLACQDPSSHRFVLYGITSWGDGCGERGKPGVYTRVTAFADWLSLQMDPTPGSREPSCFDLLALAQLPPEQQPPERARLCAFYAGSCRAPQGRAACARLSEETCRARTRRCELHSYAQTLVDLLRQAGDFIRNQQGTEWPPPFAGLFGAVGPRLQDWVEALRAMAGGSPPVPTPDGGQLPGETWLFLEVFGEDWAACPGLNESVVRVGAVRELYAWVLRVPEPDLAMTFQEILVDLGSKNAKGLYRAQVRATVGGRPTAFAGLVGLESDSLARSMPGLVALALEALKT</sequence>
<evidence type="ECO:0000256" key="4">
    <source>
        <dbReference type="ARBA" id="ARBA00022825"/>
    </source>
</evidence>
<keyword evidence="5" id="KW-1015">Disulfide bond</keyword>
<accession>A0A7L3YKP2</accession>
<dbReference type="PROSITE" id="PS50240">
    <property type="entry name" value="TRYPSIN_DOM"/>
    <property type="match status" value="1"/>
</dbReference>
<evidence type="ECO:0000256" key="2">
    <source>
        <dbReference type="ARBA" id="ARBA00022729"/>
    </source>
</evidence>
<keyword evidence="4 9" id="KW-0720">Serine protease</keyword>
<dbReference type="PANTHER" id="PTHR24252:SF10">
    <property type="entry name" value="SERINE PROTEASE 56"/>
    <property type="match status" value="1"/>
</dbReference>
<evidence type="ECO:0000256" key="8">
    <source>
        <dbReference type="ARBA" id="ARBA00073729"/>
    </source>
</evidence>
<evidence type="ECO:0000256" key="1">
    <source>
        <dbReference type="ARBA" id="ARBA00022670"/>
    </source>
</evidence>
<evidence type="ECO:0000313" key="12">
    <source>
        <dbReference type="Proteomes" id="UP000563060"/>
    </source>
</evidence>
<comment type="caution">
    <text evidence="11">The sequence shown here is derived from an EMBL/GenBank/DDBJ whole genome shotgun (WGS) entry which is preliminary data.</text>
</comment>
<feature type="non-terminal residue" evidence="11">
    <location>
        <position position="1"/>
    </location>
</feature>
<dbReference type="InterPro" id="IPR018114">
    <property type="entry name" value="TRYPSIN_HIS"/>
</dbReference>
<dbReference type="InterPro" id="IPR009003">
    <property type="entry name" value="Peptidase_S1_PA"/>
</dbReference>
<evidence type="ECO:0000259" key="10">
    <source>
        <dbReference type="PROSITE" id="PS50240"/>
    </source>
</evidence>
<dbReference type="GO" id="GO:0043010">
    <property type="term" value="P:camera-type eye development"/>
    <property type="evidence" value="ECO:0007669"/>
    <property type="project" value="UniProtKB-ARBA"/>
</dbReference>
<protein>
    <recommendedName>
        <fullName evidence="8">Serine protease 56</fullName>
    </recommendedName>
</protein>
<evidence type="ECO:0000256" key="3">
    <source>
        <dbReference type="ARBA" id="ARBA00022801"/>
    </source>
</evidence>
<dbReference type="InterPro" id="IPR001314">
    <property type="entry name" value="Peptidase_S1A"/>
</dbReference>
<organism evidence="11 12">
    <name type="scientific">Fregetta grallaria</name>
    <name type="common">White-bellied storm-petrel</name>
    <name type="synonym">Procellaria grallaria</name>
    <dbReference type="NCBI Taxonomy" id="79628"/>
    <lineage>
        <taxon>Eukaryota</taxon>
        <taxon>Metazoa</taxon>
        <taxon>Chordata</taxon>
        <taxon>Craniata</taxon>
        <taxon>Vertebrata</taxon>
        <taxon>Euteleostomi</taxon>
        <taxon>Archelosauria</taxon>
        <taxon>Archosauria</taxon>
        <taxon>Dinosauria</taxon>
        <taxon>Saurischia</taxon>
        <taxon>Theropoda</taxon>
        <taxon>Coelurosauria</taxon>
        <taxon>Aves</taxon>
        <taxon>Neognathae</taxon>
        <taxon>Neoaves</taxon>
        <taxon>Aequornithes</taxon>
        <taxon>Procellariiformes</taxon>
        <taxon>Hydrobatidae</taxon>
        <taxon>Fregetta</taxon>
    </lineage>
</organism>
<dbReference type="AlphaFoldDB" id="A0A7L3YKP2"/>
<dbReference type="GO" id="GO:0004252">
    <property type="term" value="F:serine-type endopeptidase activity"/>
    <property type="evidence" value="ECO:0007669"/>
    <property type="project" value="InterPro"/>
</dbReference>
<dbReference type="InterPro" id="IPR033116">
    <property type="entry name" value="TRYPSIN_SER"/>
</dbReference>